<keyword evidence="1" id="KW-0472">Membrane</keyword>
<feature type="transmembrane region" description="Helical" evidence="1">
    <location>
        <begin position="29"/>
        <end position="45"/>
    </location>
</feature>
<keyword evidence="3" id="KW-1185">Reference proteome</keyword>
<proteinExistence type="predicted"/>
<feature type="transmembrane region" description="Helical" evidence="1">
    <location>
        <begin position="81"/>
        <end position="103"/>
    </location>
</feature>
<dbReference type="RefSeq" id="WP_156522026.1">
    <property type="nucleotide sequence ID" value="NZ_BMIP01000001.1"/>
</dbReference>
<dbReference type="Proteomes" id="UP000612349">
    <property type="component" value="Unassembled WGS sequence"/>
</dbReference>
<accession>A0A916YV08</accession>
<reference evidence="2" key="1">
    <citation type="journal article" date="2014" name="Int. J. Syst. Evol. Microbiol.">
        <title>Complete genome sequence of Corynebacterium casei LMG S-19264T (=DSM 44701T), isolated from a smear-ripened cheese.</title>
        <authorList>
            <consortium name="US DOE Joint Genome Institute (JGI-PGF)"/>
            <person name="Walter F."/>
            <person name="Albersmeier A."/>
            <person name="Kalinowski J."/>
            <person name="Ruckert C."/>
        </authorList>
    </citation>
    <scope>NUCLEOTIDE SEQUENCE</scope>
    <source>
        <strain evidence="2">CGMCC 1.15360</strain>
    </source>
</reference>
<dbReference type="AlphaFoldDB" id="A0A916YV08"/>
<name>A0A916YV08_9SPHN</name>
<organism evidence="2 3">
    <name type="scientific">Croceicoccus mobilis</name>
    <dbReference type="NCBI Taxonomy" id="1703339"/>
    <lineage>
        <taxon>Bacteria</taxon>
        <taxon>Pseudomonadati</taxon>
        <taxon>Pseudomonadota</taxon>
        <taxon>Alphaproteobacteria</taxon>
        <taxon>Sphingomonadales</taxon>
        <taxon>Erythrobacteraceae</taxon>
        <taxon>Croceicoccus</taxon>
    </lineage>
</organism>
<evidence type="ECO:0000313" key="2">
    <source>
        <dbReference type="EMBL" id="GGD61797.1"/>
    </source>
</evidence>
<evidence type="ECO:0000256" key="1">
    <source>
        <dbReference type="SAM" id="Phobius"/>
    </source>
</evidence>
<protein>
    <submittedName>
        <fullName evidence="2">Uncharacterized protein</fullName>
    </submittedName>
</protein>
<gene>
    <name evidence="2" type="ORF">GCM10010990_09080</name>
</gene>
<feature type="transmembrane region" description="Helical" evidence="1">
    <location>
        <begin position="57"/>
        <end position="75"/>
    </location>
</feature>
<comment type="caution">
    <text evidence="2">The sequence shown here is derived from an EMBL/GenBank/DDBJ whole genome shotgun (WGS) entry which is preliminary data.</text>
</comment>
<dbReference type="EMBL" id="BMIP01000001">
    <property type="protein sequence ID" value="GGD61797.1"/>
    <property type="molecule type" value="Genomic_DNA"/>
</dbReference>
<sequence>MKLLVLLIFAITLISSVMTAINGFFLGGAALLFGTLLGFSAGAGSKTHFLQGNPMRGVIVGGIILAIAVALPNYANVIVNILSFEMTGGSWSILAAVLGFAAATPADTISRTAIEAEDIASEQNPLP</sequence>
<keyword evidence="1" id="KW-0812">Transmembrane</keyword>
<keyword evidence="1" id="KW-1133">Transmembrane helix</keyword>
<reference evidence="2" key="2">
    <citation type="submission" date="2020-09" db="EMBL/GenBank/DDBJ databases">
        <authorList>
            <person name="Sun Q."/>
            <person name="Zhou Y."/>
        </authorList>
    </citation>
    <scope>NUCLEOTIDE SEQUENCE</scope>
    <source>
        <strain evidence="2">CGMCC 1.15360</strain>
    </source>
</reference>
<evidence type="ECO:0000313" key="3">
    <source>
        <dbReference type="Proteomes" id="UP000612349"/>
    </source>
</evidence>